<feature type="domain" description="DUF7689" evidence="1">
    <location>
        <begin position="12"/>
        <end position="125"/>
    </location>
</feature>
<evidence type="ECO:0000313" key="2">
    <source>
        <dbReference type="EMBL" id="OPF18585.1"/>
    </source>
</evidence>
<name>A0A1V4BV30_MICAE</name>
<sequence>MCIVIINGDSHITSPKTPYYNSFAWAVNDQERWWFPDGFETEYWPAGVARENTLSAFIDAYMTELFEVCPIGDPNLEFSPNGFFVEKIAIYTINGSPSHACRQLNTGRWTSKIGVREDVRHEFVEHFIVEIEGIPDILNLGNRSIIMRRIHH</sequence>
<dbReference type="RefSeq" id="WP_079205816.1">
    <property type="nucleotide sequence ID" value="NZ_MVGR01000003.1"/>
</dbReference>
<dbReference type="AlphaFoldDB" id="A0A1V4BV30"/>
<gene>
    <name evidence="2" type="ORF">B1L04_03525</name>
</gene>
<dbReference type="InterPro" id="IPR056106">
    <property type="entry name" value="DUF7689"/>
</dbReference>
<organism evidence="2 3">
    <name type="scientific">Microcystis aeruginosa KW</name>
    <dbReference type="NCBI Taxonomy" id="1960155"/>
    <lineage>
        <taxon>Bacteria</taxon>
        <taxon>Bacillati</taxon>
        <taxon>Cyanobacteriota</taxon>
        <taxon>Cyanophyceae</taxon>
        <taxon>Oscillatoriophycideae</taxon>
        <taxon>Chroococcales</taxon>
        <taxon>Microcystaceae</taxon>
        <taxon>Microcystis</taxon>
    </lineage>
</organism>
<evidence type="ECO:0000259" key="1">
    <source>
        <dbReference type="Pfam" id="PF24738"/>
    </source>
</evidence>
<comment type="caution">
    <text evidence="2">The sequence shown here is derived from an EMBL/GenBank/DDBJ whole genome shotgun (WGS) entry which is preliminary data.</text>
</comment>
<dbReference type="Proteomes" id="UP000189835">
    <property type="component" value="Unassembled WGS sequence"/>
</dbReference>
<dbReference type="Pfam" id="PF24738">
    <property type="entry name" value="DUF7689"/>
    <property type="match status" value="1"/>
</dbReference>
<accession>A0A1V4BV30</accession>
<proteinExistence type="predicted"/>
<evidence type="ECO:0000313" key="3">
    <source>
        <dbReference type="Proteomes" id="UP000189835"/>
    </source>
</evidence>
<protein>
    <recommendedName>
        <fullName evidence="1">DUF7689 domain-containing protein</fullName>
    </recommendedName>
</protein>
<reference evidence="2 3" key="1">
    <citation type="submission" date="2017-02" db="EMBL/GenBank/DDBJ databases">
        <title>Genome sequence of Microcystis aeruginosa KW.</title>
        <authorList>
            <person name="Oh H.-M."/>
            <person name="Ahn C.-Y."/>
            <person name="Jeong H."/>
            <person name="Srivastava A."/>
            <person name="Lee H.-G."/>
            <person name="Kang S.-R."/>
        </authorList>
    </citation>
    <scope>NUCLEOTIDE SEQUENCE [LARGE SCALE GENOMIC DNA]</scope>
    <source>
        <strain evidence="2 3">KW</strain>
    </source>
</reference>
<dbReference type="EMBL" id="MVGR01000003">
    <property type="protein sequence ID" value="OPF18585.1"/>
    <property type="molecule type" value="Genomic_DNA"/>
</dbReference>